<evidence type="ECO:0000256" key="10">
    <source>
        <dbReference type="HAMAP-Rule" id="MF_01491"/>
    </source>
</evidence>
<evidence type="ECO:0000256" key="5">
    <source>
        <dbReference type="ARBA" id="ARBA00022759"/>
    </source>
</evidence>
<evidence type="ECO:0000313" key="13">
    <source>
        <dbReference type="Proteomes" id="UP000005707"/>
    </source>
</evidence>
<comment type="similarity">
    <text evidence="10">Belongs to the metallo-beta-lactamase superfamily. RNA-metabolizing metallo-beta-lactamase-like family. Bacterial RNase J subfamily.</text>
</comment>
<evidence type="ECO:0000256" key="2">
    <source>
        <dbReference type="ARBA" id="ARBA00022552"/>
    </source>
</evidence>
<keyword evidence="9 10" id="KW-0694">RNA-binding</keyword>
<keyword evidence="2 10" id="KW-0698">rRNA processing</keyword>
<dbReference type="InParanoid" id="U2FRV4"/>
<evidence type="ECO:0000256" key="7">
    <source>
        <dbReference type="ARBA" id="ARBA00022833"/>
    </source>
</evidence>
<keyword evidence="3 10" id="KW-0540">Nuclease</keyword>
<comment type="subunit">
    <text evidence="10">Homodimer, may be a subunit of the RNA degradosome.</text>
</comment>
<keyword evidence="4" id="KW-0479">Metal-binding</keyword>
<dbReference type="RefSeq" id="WP_008826201.1">
    <property type="nucleotide sequence ID" value="NZ_AFNU02000001.1"/>
</dbReference>
<dbReference type="InterPro" id="IPR030854">
    <property type="entry name" value="RNase_J_bac"/>
</dbReference>
<reference evidence="12 13" key="1">
    <citation type="journal article" date="2011" name="J. Bacteriol.">
        <title>Genome sequence of Haloplasma contractile, an unusual contractile bacterium from a deep-sea anoxic brine lake.</title>
        <authorList>
            <person name="Antunes A."/>
            <person name="Alam I."/>
            <person name="El Dorry H."/>
            <person name="Siam R."/>
            <person name="Robertson A."/>
            <person name="Bajic V.B."/>
            <person name="Stingl U."/>
        </authorList>
    </citation>
    <scope>NUCLEOTIDE SEQUENCE [LARGE SCALE GENOMIC DNA]</scope>
    <source>
        <strain evidence="12 13">SSD-17B</strain>
    </source>
</reference>
<dbReference type="InterPro" id="IPR011108">
    <property type="entry name" value="RMMBL"/>
</dbReference>
<dbReference type="HAMAP" id="MF_01491">
    <property type="entry name" value="RNase_J_bact"/>
    <property type="match status" value="1"/>
</dbReference>
<keyword evidence="6 10" id="KW-0378">Hydrolase</keyword>
<dbReference type="Pfam" id="PF07521">
    <property type="entry name" value="RMMBL"/>
    <property type="match status" value="1"/>
</dbReference>
<dbReference type="InterPro" id="IPR041636">
    <property type="entry name" value="RNase_J_C"/>
</dbReference>
<dbReference type="STRING" id="1033810.HLPCO_000360"/>
<evidence type="ECO:0000256" key="8">
    <source>
        <dbReference type="ARBA" id="ARBA00022839"/>
    </source>
</evidence>
<dbReference type="EMBL" id="AFNU02000001">
    <property type="protein sequence ID" value="ERJ13694.1"/>
    <property type="molecule type" value="Genomic_DNA"/>
</dbReference>
<organism evidence="12 13">
    <name type="scientific">Haloplasma contractile SSD-17B</name>
    <dbReference type="NCBI Taxonomy" id="1033810"/>
    <lineage>
        <taxon>Bacteria</taxon>
        <taxon>Bacillati</taxon>
        <taxon>Mycoplasmatota</taxon>
        <taxon>Mollicutes</taxon>
        <taxon>Haloplasmatales</taxon>
        <taxon>Haloplasmataceae</taxon>
        <taxon>Haloplasma</taxon>
    </lineage>
</organism>
<dbReference type="Pfam" id="PF22505">
    <property type="entry name" value="RNase_J_b_CASP"/>
    <property type="match status" value="1"/>
</dbReference>
<dbReference type="Gene3D" id="3.10.20.580">
    <property type="match status" value="1"/>
</dbReference>
<dbReference type="Gene3D" id="3.60.15.10">
    <property type="entry name" value="Ribonuclease Z/Hydroxyacylglutathione hydrolase-like"/>
    <property type="match status" value="1"/>
</dbReference>
<evidence type="ECO:0000313" key="12">
    <source>
        <dbReference type="EMBL" id="ERJ13694.1"/>
    </source>
</evidence>
<dbReference type="PANTHER" id="PTHR43694">
    <property type="entry name" value="RIBONUCLEASE J"/>
    <property type="match status" value="1"/>
</dbReference>
<name>U2FRV4_9MOLU</name>
<dbReference type="GO" id="GO:0005737">
    <property type="term" value="C:cytoplasm"/>
    <property type="evidence" value="ECO:0007669"/>
    <property type="project" value="UniProtKB-SubCell"/>
</dbReference>
<dbReference type="eggNOG" id="COG0595">
    <property type="taxonomic scope" value="Bacteria"/>
</dbReference>
<sequence>MTKIKHAKIRIFALGGLGENGKNMYVVEVNNNIFILDAGLKHPNDDQLGVDVIIPDFTYLIENKNRIRGLFLSHAHDDHIGAVPDFLKKVNVPVYGTRLTMALVEDAIKDNGMKLSDYQLNKIKSDNVLDFGDTKISFFPTTHSIPDSISINIHTVDGVIVYTSEFIFDQNVDRRFQTNYNQIADISREGVLALLSESLLAHKQGHTNSEFMLRHEINDAIANADGRIIFSVFSSDLQRIQKIIDTANNYNRKIAIIGRKMQRIVDIAVKLGYLKFPTSGMLVNLKYIDDNNDNNLPNLVVLATGERHEPFDSLVRMTKRYDRLIHIQQTDTIVLATPPVTGTEIKAARTTDLLYRTGAKVIKINKNLLPSANASAEDIKLMMNLLKPKYVIPVIGEYRQQYAQAKIAQEMGYDIENILLLNNGMVAEFDQGDLVNIADEIEVNEVLVDGLSVGEVSNSVLNDRKLLSQDGILLAIASIDVKSKKVIAGPEVITRGFIYVKDNEEMINKVQSIFMKELENHIKPGSKHIDWGKLKNGIRDKIGKYLYRQTKRRPIVLPVINEL</sequence>
<evidence type="ECO:0000256" key="1">
    <source>
        <dbReference type="ARBA" id="ARBA00022490"/>
    </source>
</evidence>
<dbReference type="NCBIfam" id="TIGR00649">
    <property type="entry name" value="MG423"/>
    <property type="match status" value="1"/>
</dbReference>
<keyword evidence="8 10" id="KW-0269">Exonuclease</keyword>
<protein>
    <recommendedName>
        <fullName evidence="10">Ribonuclease J</fullName>
        <shortName evidence="10">RNase J</shortName>
        <ecNumber evidence="10">3.1.-.-</ecNumber>
    </recommendedName>
</protein>
<evidence type="ECO:0000259" key="11">
    <source>
        <dbReference type="SMART" id="SM00849"/>
    </source>
</evidence>
<evidence type="ECO:0000256" key="9">
    <source>
        <dbReference type="ARBA" id="ARBA00022884"/>
    </source>
</evidence>
<dbReference type="AlphaFoldDB" id="U2FRV4"/>
<comment type="caution">
    <text evidence="10">Lacks conserved residue(s) required for the propagation of feature annotation.</text>
</comment>
<keyword evidence="13" id="KW-1185">Reference proteome</keyword>
<keyword evidence="7" id="KW-0862">Zinc</keyword>
<dbReference type="GO" id="GO:0004521">
    <property type="term" value="F:RNA endonuclease activity"/>
    <property type="evidence" value="ECO:0007669"/>
    <property type="project" value="UniProtKB-UniRule"/>
</dbReference>
<dbReference type="EC" id="3.1.-.-" evidence="10"/>
<dbReference type="GO" id="GO:0004534">
    <property type="term" value="F:5'-3' RNA exonuclease activity"/>
    <property type="evidence" value="ECO:0007669"/>
    <property type="project" value="UniProtKB-UniRule"/>
</dbReference>
<dbReference type="PANTHER" id="PTHR43694:SF4">
    <property type="entry name" value="RIBONUCLEASE J 2"/>
    <property type="match status" value="1"/>
</dbReference>
<keyword evidence="1 10" id="KW-0963">Cytoplasm</keyword>
<dbReference type="InterPro" id="IPR055132">
    <property type="entry name" value="RNase_J_b_CASP"/>
</dbReference>
<proteinExistence type="inferred from homology"/>
<reference evidence="12 13" key="2">
    <citation type="journal article" date="2013" name="PLoS ONE">
        <title>INDIGO - INtegrated Data Warehouse of MIcrobial GenOmes with Examples from the Red Sea Extremophiles.</title>
        <authorList>
            <person name="Alam I."/>
            <person name="Antunes A."/>
            <person name="Kamau A.A."/>
            <person name="Ba Alawi W."/>
            <person name="Kalkatawi M."/>
            <person name="Stingl U."/>
            <person name="Bajic V.B."/>
        </authorList>
    </citation>
    <scope>NUCLEOTIDE SEQUENCE [LARGE SCALE GENOMIC DNA]</scope>
    <source>
        <strain evidence="12 13">SSD-17B</strain>
    </source>
</reference>
<dbReference type="InterPro" id="IPR004613">
    <property type="entry name" value="RNase_J"/>
</dbReference>
<dbReference type="GO" id="GO:0006364">
    <property type="term" value="P:rRNA processing"/>
    <property type="evidence" value="ECO:0007669"/>
    <property type="project" value="UniProtKB-UniRule"/>
</dbReference>
<dbReference type="InterPro" id="IPR001279">
    <property type="entry name" value="Metallo-B-lactamas"/>
</dbReference>
<comment type="subcellular location">
    <subcellularLocation>
        <location evidence="10">Cytoplasm</location>
    </subcellularLocation>
</comment>
<accession>U2FRV4</accession>
<evidence type="ECO:0000256" key="4">
    <source>
        <dbReference type="ARBA" id="ARBA00022723"/>
    </source>
</evidence>
<gene>
    <name evidence="10" type="primary">rnj</name>
    <name evidence="12" type="ORF">HLPCO_000360</name>
</gene>
<dbReference type="GO" id="GO:0003723">
    <property type="term" value="F:RNA binding"/>
    <property type="evidence" value="ECO:0007669"/>
    <property type="project" value="UniProtKB-UniRule"/>
</dbReference>
<dbReference type="InterPro" id="IPR042173">
    <property type="entry name" value="RNase_J_2"/>
</dbReference>
<evidence type="ECO:0000256" key="3">
    <source>
        <dbReference type="ARBA" id="ARBA00022722"/>
    </source>
</evidence>
<dbReference type="Pfam" id="PF00753">
    <property type="entry name" value="Lactamase_B"/>
    <property type="match status" value="1"/>
</dbReference>
<dbReference type="GO" id="GO:0008270">
    <property type="term" value="F:zinc ion binding"/>
    <property type="evidence" value="ECO:0007669"/>
    <property type="project" value="InterPro"/>
</dbReference>
<dbReference type="InterPro" id="IPR036866">
    <property type="entry name" value="RibonucZ/Hydroxyglut_hydro"/>
</dbReference>
<dbReference type="Pfam" id="PF17770">
    <property type="entry name" value="RNase_J_C"/>
    <property type="match status" value="1"/>
</dbReference>
<comment type="function">
    <text evidence="10">An RNase that has 5'-3' exonuclease and possibly endonuclease activity. Involved in maturation of rRNA and in some organisms also mRNA maturation and/or decay.</text>
</comment>
<dbReference type="CDD" id="cd07714">
    <property type="entry name" value="RNaseJ_MBL-fold"/>
    <property type="match status" value="1"/>
</dbReference>
<feature type="domain" description="Metallo-beta-lactamase" evidence="11">
    <location>
        <begin position="21"/>
        <end position="206"/>
    </location>
</feature>
<comment type="caution">
    <text evidence="12">The sequence shown here is derived from an EMBL/GenBank/DDBJ whole genome shotgun (WGS) entry which is preliminary data.</text>
</comment>
<dbReference type="Proteomes" id="UP000005707">
    <property type="component" value="Unassembled WGS sequence"/>
</dbReference>
<dbReference type="Gene3D" id="3.40.50.10710">
    <property type="entry name" value="Metallo-hydrolase/oxidoreductase"/>
    <property type="match status" value="1"/>
</dbReference>
<dbReference type="SUPFAM" id="SSF56281">
    <property type="entry name" value="Metallo-hydrolase/oxidoreductase"/>
    <property type="match status" value="1"/>
</dbReference>
<keyword evidence="5 10" id="KW-0255">Endonuclease</keyword>
<dbReference type="SMART" id="SM00849">
    <property type="entry name" value="Lactamase_B"/>
    <property type="match status" value="1"/>
</dbReference>
<evidence type="ECO:0000256" key="6">
    <source>
        <dbReference type="ARBA" id="ARBA00022801"/>
    </source>
</evidence>